<protein>
    <submittedName>
        <fullName evidence="1">Uncharacterized protein</fullName>
    </submittedName>
</protein>
<keyword evidence="2" id="KW-1185">Reference proteome</keyword>
<sequence>MKVKQLKKRVKKYGLEEVKRELEVLGVNIDEDVDETKNKNKKMTKNKLQKLLIKELKQVKHGKTGLDNMAYEEGFMPIEIPEDVISILNDLDTFLDKQLEEQERNEQRGDDVKAVLGSLLDKVDLTLASGLNEKGEKERVLRPDAGDRKEEAEWAARFWSATENHKSSVPRRRFRMARHSSRRLTV</sequence>
<dbReference type="EMBL" id="JADWDJ010000018">
    <property type="protein sequence ID" value="KAG5266455.1"/>
    <property type="molecule type" value="Genomic_DNA"/>
</dbReference>
<comment type="caution">
    <text evidence="1">The sequence shown here is derived from an EMBL/GenBank/DDBJ whole genome shotgun (WGS) entry which is preliminary data.</text>
</comment>
<dbReference type="AlphaFoldDB" id="A0AAV6FV92"/>
<name>A0AAV6FV92_9TELE</name>
<dbReference type="Proteomes" id="UP000823561">
    <property type="component" value="Chromosome 18"/>
</dbReference>
<gene>
    <name evidence="1" type="ORF">AALO_G00232290</name>
</gene>
<accession>A0AAV6FV92</accession>
<proteinExistence type="predicted"/>
<reference evidence="1" key="1">
    <citation type="submission" date="2020-10" db="EMBL/GenBank/DDBJ databases">
        <title>Chromosome-scale genome assembly of the Allis shad, Alosa alosa.</title>
        <authorList>
            <person name="Margot Z."/>
            <person name="Christophe K."/>
            <person name="Cabau C."/>
            <person name="Louis A."/>
            <person name="Berthelot C."/>
            <person name="Parey E."/>
            <person name="Roest Crollius H."/>
            <person name="Montfort J."/>
            <person name="Robinson-Rechavi M."/>
            <person name="Bucao C."/>
            <person name="Bouchez O."/>
            <person name="Gislard M."/>
            <person name="Lluch J."/>
            <person name="Milhes M."/>
            <person name="Lampietro C."/>
            <person name="Lopez Roques C."/>
            <person name="Donnadieu C."/>
            <person name="Braasch I."/>
            <person name="Desvignes T."/>
            <person name="Postlethwait J."/>
            <person name="Bobe J."/>
            <person name="Guiguen Y."/>
        </authorList>
    </citation>
    <scope>NUCLEOTIDE SEQUENCE</scope>
    <source>
        <strain evidence="1">M-15738</strain>
        <tissue evidence="1">Blood</tissue>
    </source>
</reference>
<evidence type="ECO:0000313" key="2">
    <source>
        <dbReference type="Proteomes" id="UP000823561"/>
    </source>
</evidence>
<organism evidence="1 2">
    <name type="scientific">Alosa alosa</name>
    <name type="common">allis shad</name>
    <dbReference type="NCBI Taxonomy" id="278164"/>
    <lineage>
        <taxon>Eukaryota</taxon>
        <taxon>Metazoa</taxon>
        <taxon>Chordata</taxon>
        <taxon>Craniata</taxon>
        <taxon>Vertebrata</taxon>
        <taxon>Euteleostomi</taxon>
        <taxon>Actinopterygii</taxon>
        <taxon>Neopterygii</taxon>
        <taxon>Teleostei</taxon>
        <taxon>Clupei</taxon>
        <taxon>Clupeiformes</taxon>
        <taxon>Clupeoidei</taxon>
        <taxon>Clupeidae</taxon>
        <taxon>Alosa</taxon>
    </lineage>
</organism>
<evidence type="ECO:0000313" key="1">
    <source>
        <dbReference type="EMBL" id="KAG5266455.1"/>
    </source>
</evidence>